<dbReference type="EMBL" id="CM044702">
    <property type="protein sequence ID" value="KAI5676918.1"/>
    <property type="molecule type" value="Genomic_DNA"/>
</dbReference>
<reference evidence="2" key="1">
    <citation type="journal article" date="2023" name="Nat. Plants">
        <title>Single-cell RNA sequencing provides a high-resolution roadmap for understanding the multicellular compartmentation of specialized metabolism.</title>
        <authorList>
            <person name="Sun S."/>
            <person name="Shen X."/>
            <person name="Li Y."/>
            <person name="Li Y."/>
            <person name="Wang S."/>
            <person name="Li R."/>
            <person name="Zhang H."/>
            <person name="Shen G."/>
            <person name="Guo B."/>
            <person name="Wei J."/>
            <person name="Xu J."/>
            <person name="St-Pierre B."/>
            <person name="Chen S."/>
            <person name="Sun C."/>
        </authorList>
    </citation>
    <scope>NUCLEOTIDE SEQUENCE [LARGE SCALE GENOMIC DNA]</scope>
</reference>
<dbReference type="Proteomes" id="UP001060085">
    <property type="component" value="Linkage Group LG02"/>
</dbReference>
<accession>A0ACC0BWL0</accession>
<comment type="caution">
    <text evidence="1">The sequence shown here is derived from an EMBL/GenBank/DDBJ whole genome shotgun (WGS) entry which is preliminary data.</text>
</comment>
<evidence type="ECO:0000313" key="1">
    <source>
        <dbReference type="EMBL" id="KAI5676918.1"/>
    </source>
</evidence>
<proteinExistence type="predicted"/>
<name>A0ACC0BWL0_CATRO</name>
<protein>
    <submittedName>
        <fullName evidence="1">Uncharacterized protein</fullName>
    </submittedName>
</protein>
<gene>
    <name evidence="1" type="ORF">M9H77_07868</name>
</gene>
<keyword evidence="2" id="KW-1185">Reference proteome</keyword>
<sequence length="140" mass="16331">MDLLKHLEDVDPKPNPKQANRGVNTNELRRKEIRKKRIRIRSPKLHHILPATLPSPPPQLSTPKGRRPQTSNTIIKNRAKQKALYVSPPTNSGYQPSYRPNKAPAENFRPLLLVRGRAPMRLAAHQREERRDKDPYERWM</sequence>
<evidence type="ECO:0000313" key="2">
    <source>
        <dbReference type="Proteomes" id="UP001060085"/>
    </source>
</evidence>
<organism evidence="1 2">
    <name type="scientific">Catharanthus roseus</name>
    <name type="common">Madagascar periwinkle</name>
    <name type="synonym">Vinca rosea</name>
    <dbReference type="NCBI Taxonomy" id="4058"/>
    <lineage>
        <taxon>Eukaryota</taxon>
        <taxon>Viridiplantae</taxon>
        <taxon>Streptophyta</taxon>
        <taxon>Embryophyta</taxon>
        <taxon>Tracheophyta</taxon>
        <taxon>Spermatophyta</taxon>
        <taxon>Magnoliopsida</taxon>
        <taxon>eudicotyledons</taxon>
        <taxon>Gunneridae</taxon>
        <taxon>Pentapetalae</taxon>
        <taxon>asterids</taxon>
        <taxon>lamiids</taxon>
        <taxon>Gentianales</taxon>
        <taxon>Apocynaceae</taxon>
        <taxon>Rauvolfioideae</taxon>
        <taxon>Vinceae</taxon>
        <taxon>Catharanthinae</taxon>
        <taxon>Catharanthus</taxon>
    </lineage>
</organism>